<dbReference type="Pfam" id="PF20549">
    <property type="entry name" value="DUF6763"/>
    <property type="match status" value="1"/>
</dbReference>
<evidence type="ECO:0000313" key="3">
    <source>
        <dbReference type="Proteomes" id="UP000188219"/>
    </source>
</evidence>
<evidence type="ECO:0000256" key="1">
    <source>
        <dbReference type="SAM" id="MobiDB-lite"/>
    </source>
</evidence>
<dbReference type="KEGG" id="maga:Mag101_07720"/>
<protein>
    <submittedName>
        <fullName evidence="2">Uncharacterized protein</fullName>
    </submittedName>
</protein>
<sequence length="110" mass="11917">MARIAPEIGSWFENFDTGDLFEVVAVDHPSRTIEIQYLDGSIDEIEFQNWPSLPVIGAAAPEDANASYGTFADEMGDEEDAGFKSPIFSPAQSAIDRLEGDSFPGTDEGI</sequence>
<dbReference type="eggNOG" id="ENOG50330PC">
    <property type="taxonomic scope" value="Bacteria"/>
</dbReference>
<feature type="region of interest" description="Disordered" evidence="1">
    <location>
        <begin position="91"/>
        <end position="110"/>
    </location>
</feature>
<dbReference type="AlphaFoldDB" id="A0A1Q2M4F7"/>
<dbReference type="Proteomes" id="UP000188219">
    <property type="component" value="Chromosome"/>
</dbReference>
<reference evidence="2" key="1">
    <citation type="submission" date="2017-02" db="EMBL/GenBank/DDBJ databases">
        <title>Genome of Microbulbifer agarilyticus GP101.</title>
        <authorList>
            <person name="Jung J."/>
            <person name="Bae S.S."/>
            <person name="Baek K."/>
        </authorList>
    </citation>
    <scope>NUCLEOTIDE SEQUENCE [LARGE SCALE GENOMIC DNA]</scope>
    <source>
        <strain evidence="2">GP101</strain>
    </source>
</reference>
<name>A0A1Q2M4F7_9GAMM</name>
<dbReference type="InterPro" id="IPR046651">
    <property type="entry name" value="DUF6763"/>
</dbReference>
<dbReference type="RefSeq" id="WP_077403064.1">
    <property type="nucleotide sequence ID" value="NZ_CP019650.1"/>
</dbReference>
<gene>
    <name evidence="2" type="ORF">Mag101_07720</name>
</gene>
<proteinExistence type="predicted"/>
<keyword evidence="3" id="KW-1185">Reference proteome</keyword>
<evidence type="ECO:0000313" key="2">
    <source>
        <dbReference type="EMBL" id="AQQ67540.1"/>
    </source>
</evidence>
<dbReference type="STRING" id="260552.Mag101_07720"/>
<dbReference type="OrthoDB" id="7062948at2"/>
<accession>A0A1Q2M4F7</accession>
<organism evidence="2 3">
    <name type="scientific">Microbulbifer agarilyticus</name>
    <dbReference type="NCBI Taxonomy" id="260552"/>
    <lineage>
        <taxon>Bacteria</taxon>
        <taxon>Pseudomonadati</taxon>
        <taxon>Pseudomonadota</taxon>
        <taxon>Gammaproteobacteria</taxon>
        <taxon>Cellvibrionales</taxon>
        <taxon>Microbulbiferaceae</taxon>
        <taxon>Microbulbifer</taxon>
    </lineage>
</organism>
<dbReference type="EMBL" id="CP019650">
    <property type="protein sequence ID" value="AQQ67540.1"/>
    <property type="molecule type" value="Genomic_DNA"/>
</dbReference>